<feature type="region of interest" description="Disordered" evidence="1">
    <location>
        <begin position="20"/>
        <end position="40"/>
    </location>
</feature>
<accession>A0ABV2AIS3</accession>
<protein>
    <submittedName>
        <fullName evidence="2">Glycosyltransferase 64 protein C4, variant 2</fullName>
    </submittedName>
</protein>
<sequence>MENKVVENTVLTIVRLKPKKIPPQKNNDEKSQIDVKDNKTKETVKESIPIPLAQIKKRTRAKRSWQCPKFYIKNSLASGSSLPTIMDFYDMSSDDLEWLKSVRTRNKDLKLDKIQMSKLIEYFEHFYRIDDSIPNESKSEILSLSKAKKIGFIFGIKNEIKKLLKPLIRCYIKRPEQDDPSIYTSFRPRKISRRASTRSSNRTFRNDREILVKVKILKKDLTHLLKLLSLVRLREEKKLEQMLYDALIFDRKLLITKYGNELYRKITKNENFLNEKSILKPVLPYEAFFSFNGKFKKECALGDIYKTILQTREDNSLLKSIPNFNKTLVEKQNLGTFEKSVLFRLDVNGNLICDLFYKTDQKTNYFNEEILNF</sequence>
<feature type="compositionally biased region" description="Basic and acidic residues" evidence="1">
    <location>
        <begin position="26"/>
        <end position="40"/>
    </location>
</feature>
<proteinExistence type="predicted"/>
<evidence type="ECO:0000313" key="2">
    <source>
        <dbReference type="EMBL" id="MES1919389.1"/>
    </source>
</evidence>
<reference evidence="2 3" key="1">
    <citation type="journal article" date="2024" name="BMC Biol.">
        <title>Comparative genomics of Ascetosporea gives new insight into the evolutionary basis for animal parasitism in Rhizaria.</title>
        <authorList>
            <person name="Hiltunen Thoren M."/>
            <person name="Onut-Brannstrom I."/>
            <person name="Alfjorden A."/>
            <person name="Peckova H."/>
            <person name="Swords F."/>
            <person name="Hooper C."/>
            <person name="Holzer A.S."/>
            <person name="Bass D."/>
            <person name="Burki F."/>
        </authorList>
    </citation>
    <scope>NUCLEOTIDE SEQUENCE [LARGE SCALE GENOMIC DNA]</scope>
    <source>
        <strain evidence="2">20-A016</strain>
    </source>
</reference>
<name>A0ABV2AIS3_9EUKA</name>
<organism evidence="2 3">
    <name type="scientific">Bonamia ostreae</name>
    <dbReference type="NCBI Taxonomy" id="126728"/>
    <lineage>
        <taxon>Eukaryota</taxon>
        <taxon>Sar</taxon>
        <taxon>Rhizaria</taxon>
        <taxon>Endomyxa</taxon>
        <taxon>Ascetosporea</taxon>
        <taxon>Haplosporida</taxon>
        <taxon>Bonamia</taxon>
    </lineage>
</organism>
<gene>
    <name evidence="2" type="primary">EPC1</name>
    <name evidence="2" type="ORF">MHBO_001229</name>
</gene>
<dbReference type="Proteomes" id="UP001439008">
    <property type="component" value="Unassembled WGS sequence"/>
</dbReference>
<keyword evidence="3" id="KW-1185">Reference proteome</keyword>
<dbReference type="EMBL" id="JBDODL010000275">
    <property type="protein sequence ID" value="MES1919389.1"/>
    <property type="molecule type" value="Genomic_DNA"/>
</dbReference>
<evidence type="ECO:0000313" key="3">
    <source>
        <dbReference type="Proteomes" id="UP001439008"/>
    </source>
</evidence>
<comment type="caution">
    <text evidence="2">The sequence shown here is derived from an EMBL/GenBank/DDBJ whole genome shotgun (WGS) entry which is preliminary data.</text>
</comment>
<evidence type="ECO:0000256" key="1">
    <source>
        <dbReference type="SAM" id="MobiDB-lite"/>
    </source>
</evidence>